<dbReference type="GO" id="GO:0004526">
    <property type="term" value="F:ribonuclease P activity"/>
    <property type="evidence" value="ECO:0007669"/>
    <property type="project" value="UniProtKB-UniRule"/>
</dbReference>
<feature type="compositionally biased region" description="Basic and acidic residues" evidence="8">
    <location>
        <begin position="70"/>
        <end position="93"/>
    </location>
</feature>
<keyword evidence="2 7" id="KW-0819">tRNA processing</keyword>
<evidence type="ECO:0000256" key="5">
    <source>
        <dbReference type="ARBA" id="ARBA00022801"/>
    </source>
</evidence>
<evidence type="ECO:0000256" key="8">
    <source>
        <dbReference type="SAM" id="MobiDB-lite"/>
    </source>
</evidence>
<protein>
    <recommendedName>
        <fullName evidence="7">Ribonuclease P protein component</fullName>
        <shortName evidence="7">RNase P protein</shortName>
        <shortName evidence="7">RNaseP protein</shortName>
        <ecNumber evidence="7">3.1.26.5</ecNumber>
    </recommendedName>
    <alternativeName>
        <fullName evidence="7">Protein C5</fullName>
    </alternativeName>
</protein>
<dbReference type="EMBL" id="BJZO01000006">
    <property type="protein sequence ID" value="GEO80235.1"/>
    <property type="molecule type" value="Genomic_DNA"/>
</dbReference>
<dbReference type="PANTHER" id="PTHR33992">
    <property type="entry name" value="RIBONUCLEASE P PROTEIN COMPONENT"/>
    <property type="match status" value="1"/>
</dbReference>
<name>A0A512H448_9PROT</name>
<evidence type="ECO:0000256" key="4">
    <source>
        <dbReference type="ARBA" id="ARBA00022759"/>
    </source>
</evidence>
<dbReference type="PANTHER" id="PTHR33992:SF1">
    <property type="entry name" value="RIBONUCLEASE P PROTEIN COMPONENT"/>
    <property type="match status" value="1"/>
</dbReference>
<dbReference type="PROSITE" id="PS00648">
    <property type="entry name" value="RIBONUCLEASE_P"/>
    <property type="match status" value="1"/>
</dbReference>
<feature type="region of interest" description="Disordered" evidence="8">
    <location>
        <begin position="1"/>
        <end position="36"/>
    </location>
</feature>
<keyword evidence="6 7" id="KW-0694">RNA-binding</keyword>
<proteinExistence type="inferred from homology"/>
<evidence type="ECO:0000256" key="7">
    <source>
        <dbReference type="HAMAP-Rule" id="MF_00227"/>
    </source>
</evidence>
<keyword evidence="5 7" id="KW-0378">Hydrolase</keyword>
<dbReference type="GO" id="GO:0000049">
    <property type="term" value="F:tRNA binding"/>
    <property type="evidence" value="ECO:0007669"/>
    <property type="project" value="UniProtKB-UniRule"/>
</dbReference>
<gene>
    <name evidence="7 9" type="primary">rnpA</name>
    <name evidence="9" type="ORF">ROR02_03660</name>
</gene>
<dbReference type="Pfam" id="PF00825">
    <property type="entry name" value="Ribonuclease_P"/>
    <property type="match status" value="1"/>
</dbReference>
<dbReference type="GO" id="GO:0042781">
    <property type="term" value="F:3'-tRNA processing endoribonuclease activity"/>
    <property type="evidence" value="ECO:0007669"/>
    <property type="project" value="TreeGrafter"/>
</dbReference>
<comment type="catalytic activity">
    <reaction evidence="7">
        <text>Endonucleolytic cleavage of RNA, removing 5'-extranucleotides from tRNA precursor.</text>
        <dbReference type="EC" id="3.1.26.5"/>
    </reaction>
</comment>
<evidence type="ECO:0000313" key="9">
    <source>
        <dbReference type="EMBL" id="GEO80235.1"/>
    </source>
</evidence>
<dbReference type="Gene3D" id="3.30.230.10">
    <property type="match status" value="1"/>
</dbReference>
<keyword evidence="4 7" id="KW-0255">Endonuclease</keyword>
<dbReference type="InterPro" id="IPR020568">
    <property type="entry name" value="Ribosomal_Su5_D2-typ_SF"/>
</dbReference>
<evidence type="ECO:0000256" key="1">
    <source>
        <dbReference type="ARBA" id="ARBA00002663"/>
    </source>
</evidence>
<organism evidence="9 10">
    <name type="scientific">Pararhodospirillum oryzae</name>
    <dbReference type="NCBI Taxonomy" id="478448"/>
    <lineage>
        <taxon>Bacteria</taxon>
        <taxon>Pseudomonadati</taxon>
        <taxon>Pseudomonadota</taxon>
        <taxon>Alphaproteobacteria</taxon>
        <taxon>Rhodospirillales</taxon>
        <taxon>Rhodospirillaceae</taxon>
        <taxon>Pararhodospirillum</taxon>
    </lineage>
</organism>
<dbReference type="AlphaFoldDB" id="A0A512H448"/>
<dbReference type="InterPro" id="IPR020539">
    <property type="entry name" value="RNase_P_CS"/>
</dbReference>
<reference evidence="9 10" key="1">
    <citation type="submission" date="2019-07" db="EMBL/GenBank/DDBJ databases">
        <title>Whole genome shotgun sequence of Rhodospirillum oryzae NBRC 107573.</title>
        <authorList>
            <person name="Hosoyama A."/>
            <person name="Uohara A."/>
            <person name="Ohji S."/>
            <person name="Ichikawa N."/>
        </authorList>
    </citation>
    <scope>NUCLEOTIDE SEQUENCE [LARGE SCALE GENOMIC DNA]</scope>
    <source>
        <strain evidence="9 10">NBRC 107573</strain>
    </source>
</reference>
<dbReference type="HAMAP" id="MF_00227">
    <property type="entry name" value="RNase_P"/>
    <property type="match status" value="1"/>
</dbReference>
<comment type="subunit">
    <text evidence="7">Consists of a catalytic RNA component (M1 or rnpB) and a protein subunit.</text>
</comment>
<accession>A0A512H448</accession>
<comment type="similarity">
    <text evidence="7">Belongs to the RnpA family.</text>
</comment>
<dbReference type="InterPro" id="IPR014721">
    <property type="entry name" value="Ribsml_uS5_D2-typ_fold_subgr"/>
</dbReference>
<dbReference type="EC" id="3.1.26.5" evidence="7"/>
<dbReference type="SUPFAM" id="SSF54211">
    <property type="entry name" value="Ribosomal protein S5 domain 2-like"/>
    <property type="match status" value="1"/>
</dbReference>
<comment type="caution">
    <text evidence="9">The sequence shown here is derived from an EMBL/GenBank/DDBJ whole genome shotgun (WGS) entry which is preliminary data.</text>
</comment>
<keyword evidence="10" id="KW-1185">Reference proteome</keyword>
<feature type="compositionally biased region" description="Low complexity" evidence="8">
    <location>
        <begin position="7"/>
        <end position="17"/>
    </location>
</feature>
<sequence>MPPPDVPAVDRAVSAPDSAGVVAAPGSEPSPVPRAVVGRLKQRADFLRVAGRRSKMATPGLVLQVAPQPKARDPKGRDPKAQDPKGRDPKGHDGGALPALRVGFTTSRKVGGAVERNRARRRLRAVVDMVLPTEARLGHDYVVIGRAATVTRPFDLLVADLRQALGRLGMRR</sequence>
<comment type="function">
    <text evidence="1 7">RNaseP catalyzes the removal of the 5'-leader sequence from pre-tRNA to produce the mature 5'-terminus. It can also cleave other RNA substrates such as 4.5S RNA. The protein component plays an auxiliary but essential role in vivo by binding to the 5'-leader sequence and broadening the substrate specificity of the ribozyme.</text>
</comment>
<dbReference type="Proteomes" id="UP000321567">
    <property type="component" value="Unassembled WGS sequence"/>
</dbReference>
<evidence type="ECO:0000256" key="6">
    <source>
        <dbReference type="ARBA" id="ARBA00022884"/>
    </source>
</evidence>
<evidence type="ECO:0000256" key="2">
    <source>
        <dbReference type="ARBA" id="ARBA00022694"/>
    </source>
</evidence>
<dbReference type="GO" id="GO:0001682">
    <property type="term" value="P:tRNA 5'-leader removal"/>
    <property type="evidence" value="ECO:0007669"/>
    <property type="project" value="UniProtKB-UniRule"/>
</dbReference>
<dbReference type="InterPro" id="IPR000100">
    <property type="entry name" value="RNase_P"/>
</dbReference>
<evidence type="ECO:0000256" key="3">
    <source>
        <dbReference type="ARBA" id="ARBA00022722"/>
    </source>
</evidence>
<feature type="region of interest" description="Disordered" evidence="8">
    <location>
        <begin position="57"/>
        <end position="98"/>
    </location>
</feature>
<evidence type="ECO:0000313" key="10">
    <source>
        <dbReference type="Proteomes" id="UP000321567"/>
    </source>
</evidence>
<keyword evidence="3 7" id="KW-0540">Nuclease</keyword>
<dbReference type="GO" id="GO:0030677">
    <property type="term" value="C:ribonuclease P complex"/>
    <property type="evidence" value="ECO:0007669"/>
    <property type="project" value="TreeGrafter"/>
</dbReference>